<accession>A0ABP7LY34</accession>
<protein>
    <submittedName>
        <fullName evidence="1">Uncharacterized protein</fullName>
    </submittedName>
</protein>
<evidence type="ECO:0000313" key="2">
    <source>
        <dbReference type="Proteomes" id="UP001501563"/>
    </source>
</evidence>
<organism evidence="1 2">
    <name type="scientific">Streptomyces lannensis</name>
    <dbReference type="NCBI Taxonomy" id="766498"/>
    <lineage>
        <taxon>Bacteria</taxon>
        <taxon>Bacillati</taxon>
        <taxon>Actinomycetota</taxon>
        <taxon>Actinomycetes</taxon>
        <taxon>Kitasatosporales</taxon>
        <taxon>Streptomycetaceae</taxon>
        <taxon>Streptomyces</taxon>
    </lineage>
</organism>
<proteinExistence type="predicted"/>
<evidence type="ECO:0000313" key="1">
    <source>
        <dbReference type="EMBL" id="GAA3909952.1"/>
    </source>
</evidence>
<dbReference type="EMBL" id="BAAAZA010000091">
    <property type="protein sequence ID" value="GAA3909952.1"/>
    <property type="molecule type" value="Genomic_DNA"/>
</dbReference>
<keyword evidence="2" id="KW-1185">Reference proteome</keyword>
<comment type="caution">
    <text evidence="1">The sequence shown here is derived from an EMBL/GenBank/DDBJ whole genome shotgun (WGS) entry which is preliminary data.</text>
</comment>
<dbReference type="Proteomes" id="UP001501563">
    <property type="component" value="Unassembled WGS sequence"/>
</dbReference>
<gene>
    <name evidence="1" type="ORF">GCM10022207_94190</name>
</gene>
<dbReference type="RefSeq" id="WP_345554780.1">
    <property type="nucleotide sequence ID" value="NZ_BAAAZA010000091.1"/>
</dbReference>
<sequence>MGTNPNYDPRAKDDWIDRGKLATWQKVLLKVTMGIAVAAAAAPVASEAVIACLAAGNCLR</sequence>
<name>A0ABP7LY34_9ACTN</name>
<reference evidence="2" key="1">
    <citation type="journal article" date="2019" name="Int. J. Syst. Evol. Microbiol.">
        <title>The Global Catalogue of Microorganisms (GCM) 10K type strain sequencing project: providing services to taxonomists for standard genome sequencing and annotation.</title>
        <authorList>
            <consortium name="The Broad Institute Genomics Platform"/>
            <consortium name="The Broad Institute Genome Sequencing Center for Infectious Disease"/>
            <person name="Wu L."/>
            <person name="Ma J."/>
        </authorList>
    </citation>
    <scope>NUCLEOTIDE SEQUENCE [LARGE SCALE GENOMIC DNA]</scope>
    <source>
        <strain evidence="2">JCM 16578</strain>
    </source>
</reference>